<keyword evidence="8" id="KW-0175">Coiled coil</keyword>
<feature type="domain" description="Histidine kinase" evidence="11">
    <location>
        <begin position="468"/>
        <end position="731"/>
    </location>
</feature>
<dbReference type="RefSeq" id="WP_283763911.1">
    <property type="nucleotide sequence ID" value="NZ_JAQPOK010000130.1"/>
</dbReference>
<keyword evidence="10" id="KW-1133">Transmembrane helix</keyword>
<dbReference type="PRINTS" id="PR00344">
    <property type="entry name" value="BCTRLSENSOR"/>
</dbReference>
<dbReference type="Gene3D" id="3.30.565.10">
    <property type="entry name" value="Histidine kinase-like ATPase, C-terminal domain"/>
    <property type="match status" value="1"/>
</dbReference>
<evidence type="ECO:0000313" key="14">
    <source>
        <dbReference type="Proteomes" id="UP001231370"/>
    </source>
</evidence>
<dbReference type="GO" id="GO:0005524">
    <property type="term" value="F:ATP binding"/>
    <property type="evidence" value="ECO:0007669"/>
    <property type="project" value="UniProtKB-KW"/>
</dbReference>
<evidence type="ECO:0000256" key="10">
    <source>
        <dbReference type="SAM" id="Phobius"/>
    </source>
</evidence>
<evidence type="ECO:0000256" key="3">
    <source>
        <dbReference type="ARBA" id="ARBA00012438"/>
    </source>
</evidence>
<evidence type="ECO:0000256" key="8">
    <source>
        <dbReference type="SAM" id="Coils"/>
    </source>
</evidence>
<name>A0ABT7BN66_9CYAN</name>
<evidence type="ECO:0000313" key="13">
    <source>
        <dbReference type="EMBL" id="MDJ1180611.1"/>
    </source>
</evidence>
<evidence type="ECO:0000256" key="2">
    <source>
        <dbReference type="ARBA" id="ARBA00004370"/>
    </source>
</evidence>
<keyword evidence="5" id="KW-0808">Transferase</keyword>
<dbReference type="CDD" id="cd00082">
    <property type="entry name" value="HisKA"/>
    <property type="match status" value="1"/>
</dbReference>
<keyword evidence="4" id="KW-0597">Phosphoprotein</keyword>
<gene>
    <name evidence="13" type="ORF">PJF56_17255</name>
</gene>
<organism evidence="13 14">
    <name type="scientific">Roseofilum halophilum BLCC-M91</name>
    <dbReference type="NCBI Taxonomy" id="3022259"/>
    <lineage>
        <taxon>Bacteria</taxon>
        <taxon>Bacillati</taxon>
        <taxon>Cyanobacteriota</taxon>
        <taxon>Cyanophyceae</taxon>
        <taxon>Desertifilales</taxon>
        <taxon>Desertifilaceae</taxon>
        <taxon>Roseofilum</taxon>
        <taxon>Roseofilum halophilum</taxon>
    </lineage>
</organism>
<dbReference type="InterPro" id="IPR003661">
    <property type="entry name" value="HisK_dim/P_dom"/>
</dbReference>
<dbReference type="EMBL" id="JAQPOK010000130">
    <property type="protein sequence ID" value="MDJ1180611.1"/>
    <property type="molecule type" value="Genomic_DNA"/>
</dbReference>
<reference evidence="13 14" key="1">
    <citation type="submission" date="2023-01" db="EMBL/GenBank/DDBJ databases">
        <title>Novel diversity within Roseofilum (Cyanobacteria; Desertifilaceae) from marine benthic mats with descriptions of four novel species.</title>
        <authorList>
            <person name="Wang Y."/>
            <person name="Berthold D.E."/>
            <person name="Hu J."/>
            <person name="Lefler F.W."/>
            <person name="Laughinghouse H.D. IV."/>
        </authorList>
    </citation>
    <scope>NUCLEOTIDE SEQUENCE [LARGE SCALE GENOMIC DNA]</scope>
    <source>
        <strain evidence="13 14">BLCC-M91</strain>
    </source>
</reference>
<evidence type="ECO:0000256" key="5">
    <source>
        <dbReference type="ARBA" id="ARBA00022679"/>
    </source>
</evidence>
<keyword evidence="10" id="KW-0812">Transmembrane</keyword>
<protein>
    <recommendedName>
        <fullName evidence="3">histidine kinase</fullName>
        <ecNumber evidence="3">2.7.13.3</ecNumber>
    </recommendedName>
</protein>
<evidence type="ECO:0000256" key="1">
    <source>
        <dbReference type="ARBA" id="ARBA00000085"/>
    </source>
</evidence>
<dbReference type="PROSITE" id="PS50885">
    <property type="entry name" value="HAMP"/>
    <property type="match status" value="1"/>
</dbReference>
<evidence type="ECO:0000259" key="11">
    <source>
        <dbReference type="PROSITE" id="PS50109"/>
    </source>
</evidence>
<evidence type="ECO:0000256" key="4">
    <source>
        <dbReference type="ARBA" id="ARBA00022553"/>
    </source>
</evidence>
<keyword evidence="7" id="KW-0902">Two-component regulatory system</keyword>
<dbReference type="InterPro" id="IPR036097">
    <property type="entry name" value="HisK_dim/P_sf"/>
</dbReference>
<dbReference type="Proteomes" id="UP001231370">
    <property type="component" value="Unassembled WGS sequence"/>
</dbReference>
<evidence type="ECO:0000259" key="12">
    <source>
        <dbReference type="PROSITE" id="PS50885"/>
    </source>
</evidence>
<dbReference type="SMART" id="SM00304">
    <property type="entry name" value="HAMP"/>
    <property type="match status" value="1"/>
</dbReference>
<comment type="caution">
    <text evidence="13">The sequence shown here is derived from an EMBL/GenBank/DDBJ whole genome shotgun (WGS) entry which is preliminary data.</text>
</comment>
<comment type="subcellular location">
    <subcellularLocation>
        <location evidence="2">Membrane</location>
    </subcellularLocation>
</comment>
<evidence type="ECO:0000256" key="7">
    <source>
        <dbReference type="ARBA" id="ARBA00023012"/>
    </source>
</evidence>
<dbReference type="SUPFAM" id="SSF47384">
    <property type="entry name" value="Homodimeric domain of signal transducing histidine kinase"/>
    <property type="match status" value="1"/>
</dbReference>
<dbReference type="Pfam" id="PF02518">
    <property type="entry name" value="HATPase_c"/>
    <property type="match status" value="1"/>
</dbReference>
<dbReference type="CDD" id="cd06225">
    <property type="entry name" value="HAMP"/>
    <property type="match status" value="1"/>
</dbReference>
<dbReference type="InterPro" id="IPR007891">
    <property type="entry name" value="CHASE3"/>
</dbReference>
<accession>A0ABT7BN66</accession>
<feature type="domain" description="HAMP" evidence="12">
    <location>
        <begin position="360"/>
        <end position="412"/>
    </location>
</feature>
<dbReference type="SUPFAM" id="SSF158472">
    <property type="entry name" value="HAMP domain-like"/>
    <property type="match status" value="1"/>
</dbReference>
<dbReference type="PANTHER" id="PTHR43065">
    <property type="entry name" value="SENSOR HISTIDINE KINASE"/>
    <property type="match status" value="1"/>
</dbReference>
<feature type="region of interest" description="Disordered" evidence="9">
    <location>
        <begin position="734"/>
        <end position="754"/>
    </location>
</feature>
<dbReference type="InterPro" id="IPR005467">
    <property type="entry name" value="His_kinase_dom"/>
</dbReference>
<dbReference type="SMART" id="SM00387">
    <property type="entry name" value="HATPase_c"/>
    <property type="match status" value="1"/>
</dbReference>
<dbReference type="EC" id="2.7.13.3" evidence="3"/>
<keyword evidence="10" id="KW-0472">Membrane</keyword>
<keyword evidence="6" id="KW-0418">Kinase</keyword>
<dbReference type="InterPro" id="IPR036890">
    <property type="entry name" value="HATPase_C_sf"/>
</dbReference>
<dbReference type="InterPro" id="IPR004358">
    <property type="entry name" value="Sig_transdc_His_kin-like_C"/>
</dbReference>
<dbReference type="Pfam" id="PF05227">
    <property type="entry name" value="CHASE3"/>
    <property type="match status" value="1"/>
</dbReference>
<proteinExistence type="predicted"/>
<dbReference type="Pfam" id="PF00672">
    <property type="entry name" value="HAMP"/>
    <property type="match status" value="1"/>
</dbReference>
<sequence>MANQITKHFQGLIPKILKILKIKQLTIKDKLNLAFGGLIGATFVIMGVNYWSSVQATLNINRTQELRMPIALSSSEAQSNLLKMLSNVRGYLVTGDSRFRDQYQESRHAFEENLAEMEVLFQQWQVPIQLEQLENLRSFYQIWSELPPYLFDLKDNRLQSEPAFRLWQEEGEILTLQVLAKIDQMIQEQNQKFLSPSNLELLQEMMNLKINFSLLISDVSNYITTRQDKYRFDYTGHSRKSKDSLDFIQSRSDLLSQNQEKSLRGILTKVSNVETTIEESFVIMDGDRYREDLYVYQSKAEPIAKEMLIVLNYIAQTQKEQFTSELKSGVSRLNSSQLQTLIGSIFILVLGILMTVILRKKISDPIQKLTEATSAVRAGNLDVKASVFSGDEIGILAKTFNEMTNSLKASLNTLEKYNQNLEFVVEERTEELQLKNQELQSTLHNLKETQSHLIQAEKMSSLGQMIAGIAHEINNPVSFIQCNLSPLTTYCQDLLDLIQDYQKSYPDDVRLAEKIEDIDLEYIEEDLPKLVESMNMGTHRIHEIILSLKNFSRIDQANLKEADIHEGIESTLLILQHRLKSARNNGRTIQLQKEYGDLPLVECYPGELNQVFMNILANGIEVLESEIVDSRVDVDPRGVEVEEGILRIHTEYHSSADIVIIQIQDNGPGMESQTAEKVFDPFFTTKPVGKGTGLGLSISYKIIVEHHKGMLKCYSEPGQGARFEIEIPVHQGLTLSPNENQTLGEGSLASTGNG</sequence>
<keyword evidence="13" id="KW-0067">ATP-binding</keyword>
<feature type="transmembrane region" description="Helical" evidence="10">
    <location>
        <begin position="31"/>
        <end position="51"/>
    </location>
</feature>
<evidence type="ECO:0000256" key="6">
    <source>
        <dbReference type="ARBA" id="ARBA00022777"/>
    </source>
</evidence>
<dbReference type="Gene3D" id="1.10.287.130">
    <property type="match status" value="1"/>
</dbReference>
<keyword evidence="14" id="KW-1185">Reference proteome</keyword>
<dbReference type="PANTHER" id="PTHR43065:SF50">
    <property type="entry name" value="HISTIDINE KINASE"/>
    <property type="match status" value="1"/>
</dbReference>
<comment type="catalytic activity">
    <reaction evidence="1">
        <text>ATP + protein L-histidine = ADP + protein N-phospho-L-histidine.</text>
        <dbReference type="EC" id="2.7.13.3"/>
    </reaction>
</comment>
<keyword evidence="13" id="KW-0547">Nucleotide-binding</keyword>
<dbReference type="InterPro" id="IPR003594">
    <property type="entry name" value="HATPase_dom"/>
</dbReference>
<dbReference type="Gene3D" id="6.10.340.10">
    <property type="match status" value="1"/>
</dbReference>
<evidence type="ECO:0000256" key="9">
    <source>
        <dbReference type="SAM" id="MobiDB-lite"/>
    </source>
</evidence>
<dbReference type="SUPFAM" id="SSF55874">
    <property type="entry name" value="ATPase domain of HSP90 chaperone/DNA topoisomerase II/histidine kinase"/>
    <property type="match status" value="1"/>
</dbReference>
<dbReference type="InterPro" id="IPR003660">
    <property type="entry name" value="HAMP_dom"/>
</dbReference>
<feature type="coiled-coil region" evidence="8">
    <location>
        <begin position="407"/>
        <end position="449"/>
    </location>
</feature>
<dbReference type="PROSITE" id="PS50109">
    <property type="entry name" value="HIS_KIN"/>
    <property type="match status" value="1"/>
</dbReference>